<dbReference type="Proteomes" id="UP001321861">
    <property type="component" value="Chromosome"/>
</dbReference>
<dbReference type="RefSeq" id="WP_317634700.1">
    <property type="nucleotide sequence ID" value="NZ_AP026802.1"/>
</dbReference>
<dbReference type="NCBIfam" id="NF010183">
    <property type="entry name" value="PRK13662.1"/>
    <property type="match status" value="1"/>
</dbReference>
<evidence type="ECO:0000256" key="1">
    <source>
        <dbReference type="ARBA" id="ARBA00022723"/>
    </source>
</evidence>
<dbReference type="PIRSF" id="PIRSF028345">
    <property type="entry name" value="UCP028345"/>
    <property type="match status" value="1"/>
</dbReference>
<dbReference type="InterPro" id="IPR016882">
    <property type="entry name" value="SA1684"/>
</dbReference>
<gene>
    <name evidence="5" type="ORF">XA3_13130</name>
</gene>
<dbReference type="Gene3D" id="2.40.380.10">
    <property type="entry name" value="FomD-like"/>
    <property type="match status" value="1"/>
</dbReference>
<keyword evidence="1" id="KW-0479">Metal-binding</keyword>
<dbReference type="KEGG" id="xap:XA3_13130"/>
<name>A0AAU9DP25_9LACO</name>
<dbReference type="GO" id="GO:0046872">
    <property type="term" value="F:metal ion binding"/>
    <property type="evidence" value="ECO:0007669"/>
    <property type="project" value="UniProtKB-KW"/>
</dbReference>
<evidence type="ECO:0000256" key="3">
    <source>
        <dbReference type="ARBA" id="ARBA00022842"/>
    </source>
</evidence>
<dbReference type="GO" id="GO:0016787">
    <property type="term" value="F:hydrolase activity"/>
    <property type="evidence" value="ECO:0007669"/>
    <property type="project" value="UniProtKB-KW"/>
</dbReference>
<organism evidence="5 6">
    <name type="scientific">Xylocopilactobacillus apicola</name>
    <dbReference type="NCBI Taxonomy" id="2932184"/>
    <lineage>
        <taxon>Bacteria</taxon>
        <taxon>Bacillati</taxon>
        <taxon>Bacillota</taxon>
        <taxon>Bacilli</taxon>
        <taxon>Lactobacillales</taxon>
        <taxon>Lactobacillaceae</taxon>
        <taxon>Xylocopilactobacillus</taxon>
    </lineage>
</organism>
<dbReference type="InterPro" id="IPR007295">
    <property type="entry name" value="DUF402"/>
</dbReference>
<dbReference type="Pfam" id="PF04167">
    <property type="entry name" value="DUF402"/>
    <property type="match status" value="1"/>
</dbReference>
<dbReference type="PANTHER" id="PTHR39159:SF1">
    <property type="entry name" value="UPF0374 PROTEIN YGAC"/>
    <property type="match status" value="1"/>
</dbReference>
<protein>
    <submittedName>
        <fullName evidence="5">UPF0374 protein</fullName>
    </submittedName>
</protein>
<evidence type="ECO:0000259" key="4">
    <source>
        <dbReference type="Pfam" id="PF04167"/>
    </source>
</evidence>
<dbReference type="InterPro" id="IPR050212">
    <property type="entry name" value="Ntdp-like"/>
</dbReference>
<dbReference type="AlphaFoldDB" id="A0AAU9DP25"/>
<accession>A0AAU9DP25</accession>
<reference evidence="5 6" key="1">
    <citation type="journal article" date="2023" name="Microbiol. Spectr.">
        <title>Symbiosis of Carpenter Bees with Uncharacterized Lactic Acid Bacteria Showing NAD Auxotrophy.</title>
        <authorList>
            <person name="Kawasaki S."/>
            <person name="Ozawa K."/>
            <person name="Mori T."/>
            <person name="Yamamoto A."/>
            <person name="Ito M."/>
            <person name="Ohkuma M."/>
            <person name="Sakamoto M."/>
            <person name="Matsutani M."/>
        </authorList>
    </citation>
    <scope>NUCLEOTIDE SEQUENCE [LARGE SCALE GENOMIC DNA]</scope>
    <source>
        <strain evidence="5 6">XA3</strain>
    </source>
</reference>
<sequence length="177" mass="21231">MVLPKEGDYIAIQSFKHNGSLHRTWKESMVLKVSEDILIGGNNRTLVTESDQHRWITREPAIVYFHKHYWFNVIAMIRETGVVYYCNLASPYLIDQEALKYIDYDLDVKVFANGDKRLLDLDEYEENRRKWHYSATIDEILKYNVNVLVYWINHQLGPFSKEFIDIWYGRYMELLQK</sequence>
<evidence type="ECO:0000313" key="6">
    <source>
        <dbReference type="Proteomes" id="UP001321861"/>
    </source>
</evidence>
<dbReference type="PANTHER" id="PTHR39159">
    <property type="match status" value="1"/>
</dbReference>
<dbReference type="EMBL" id="AP026802">
    <property type="protein sequence ID" value="BDR58872.1"/>
    <property type="molecule type" value="Genomic_DNA"/>
</dbReference>
<keyword evidence="2" id="KW-0378">Hydrolase</keyword>
<dbReference type="SUPFAM" id="SSF159234">
    <property type="entry name" value="FomD-like"/>
    <property type="match status" value="1"/>
</dbReference>
<keyword evidence="3" id="KW-0460">Magnesium</keyword>
<keyword evidence="6" id="KW-1185">Reference proteome</keyword>
<evidence type="ECO:0000256" key="2">
    <source>
        <dbReference type="ARBA" id="ARBA00022801"/>
    </source>
</evidence>
<dbReference type="InterPro" id="IPR035930">
    <property type="entry name" value="FomD-like_sf"/>
</dbReference>
<feature type="domain" description="DUF402" evidence="4">
    <location>
        <begin position="18"/>
        <end position="153"/>
    </location>
</feature>
<evidence type="ECO:0000313" key="5">
    <source>
        <dbReference type="EMBL" id="BDR58872.1"/>
    </source>
</evidence>
<proteinExistence type="predicted"/>